<dbReference type="GO" id="GO:0016853">
    <property type="term" value="F:isomerase activity"/>
    <property type="evidence" value="ECO:0007669"/>
    <property type="project" value="UniProtKB-KW"/>
</dbReference>
<evidence type="ECO:0000256" key="2">
    <source>
        <dbReference type="ARBA" id="ARBA00023235"/>
    </source>
</evidence>
<name>A0A8H5HWY1_9AGAR</name>
<dbReference type="Gene3D" id="3.10.310.10">
    <property type="entry name" value="Diaminopimelate Epimerase, Chain A, domain 1"/>
    <property type="match status" value="1"/>
</dbReference>
<dbReference type="PANTHER" id="PTHR43709">
    <property type="entry name" value="ACONITATE ISOMERASE-RELATED"/>
    <property type="match status" value="1"/>
</dbReference>
<dbReference type="AlphaFoldDB" id="A0A8H5HWY1"/>
<evidence type="ECO:0000313" key="4">
    <source>
        <dbReference type="Proteomes" id="UP000518752"/>
    </source>
</evidence>
<dbReference type="Proteomes" id="UP000518752">
    <property type="component" value="Unassembled WGS sequence"/>
</dbReference>
<evidence type="ECO:0000313" key="3">
    <source>
        <dbReference type="EMBL" id="KAF5390963.1"/>
    </source>
</evidence>
<proteinExistence type="inferred from homology"/>
<protein>
    <recommendedName>
        <fullName evidence="5">DUF453-domain-containing protein</fullName>
    </recommendedName>
</protein>
<comment type="similarity">
    <text evidence="1">Belongs to the PrpF family.</text>
</comment>
<gene>
    <name evidence="3" type="ORF">D9757_004015</name>
</gene>
<sequence length="371" mass="39885">MSLAHSARNSVKRASSLARTIPATFLRGGTSKGIFLNQSHLPQDKSKWDEIFLGIMGSPDPDHGRQLNGMGGGISSLSKICVVQPASQEQIQTHGVDVEYTFVQVGVRDAVLDYSGNCGNLSSMIGVFASDEGMVNTSQSTNSDGDGASRRQRITVRSFNTNTQKVVNTTFPIDNESGLAELSLPETRIAGVSDAPQTQLKTQQGTFRASLIDATNPTIFVDRHQIVEASGTEDPSSPEQLQLLETLRREGAIQMGLDPNAQAQPKIAMLRAPKDSEVDIEIVALSMGVPHKAVPMTVGLCLGVAANVRGTLAHEIVQTRARDTESSNIIKMRHPGGIVEVGAVFDEKGEVVESASVIRTGRRLMKGHVWY</sequence>
<dbReference type="OrthoDB" id="10267539at2759"/>
<dbReference type="InterPro" id="IPR007400">
    <property type="entry name" value="PrpF-like"/>
</dbReference>
<dbReference type="SUPFAM" id="SSF54506">
    <property type="entry name" value="Diaminopimelate epimerase-like"/>
    <property type="match status" value="2"/>
</dbReference>
<accession>A0A8H5HWY1</accession>
<organism evidence="3 4">
    <name type="scientific">Collybiopsis confluens</name>
    <dbReference type="NCBI Taxonomy" id="2823264"/>
    <lineage>
        <taxon>Eukaryota</taxon>
        <taxon>Fungi</taxon>
        <taxon>Dikarya</taxon>
        <taxon>Basidiomycota</taxon>
        <taxon>Agaricomycotina</taxon>
        <taxon>Agaricomycetes</taxon>
        <taxon>Agaricomycetidae</taxon>
        <taxon>Agaricales</taxon>
        <taxon>Marasmiineae</taxon>
        <taxon>Omphalotaceae</taxon>
        <taxon>Collybiopsis</taxon>
    </lineage>
</organism>
<dbReference type="PANTHER" id="PTHR43709:SF2">
    <property type="entry name" value="DUF453 DOMAIN PROTEIN (AFU_ORTHOLOGUE AFUA_6G00360)"/>
    <property type="match status" value="1"/>
</dbReference>
<dbReference type="Pfam" id="PF04303">
    <property type="entry name" value="PrpF"/>
    <property type="match status" value="2"/>
</dbReference>
<keyword evidence="2" id="KW-0413">Isomerase</keyword>
<dbReference type="EMBL" id="JAACJN010000012">
    <property type="protein sequence ID" value="KAF5390963.1"/>
    <property type="molecule type" value="Genomic_DNA"/>
</dbReference>
<keyword evidence="4" id="KW-1185">Reference proteome</keyword>
<comment type="caution">
    <text evidence="3">The sequence shown here is derived from an EMBL/GenBank/DDBJ whole genome shotgun (WGS) entry which is preliminary data.</text>
</comment>
<reference evidence="3 4" key="1">
    <citation type="journal article" date="2020" name="ISME J.">
        <title>Uncovering the hidden diversity of litter-decomposition mechanisms in mushroom-forming fungi.</title>
        <authorList>
            <person name="Floudas D."/>
            <person name="Bentzer J."/>
            <person name="Ahren D."/>
            <person name="Johansson T."/>
            <person name="Persson P."/>
            <person name="Tunlid A."/>
        </authorList>
    </citation>
    <scope>NUCLEOTIDE SEQUENCE [LARGE SCALE GENOMIC DNA]</scope>
    <source>
        <strain evidence="3 4">CBS 406.79</strain>
    </source>
</reference>
<evidence type="ECO:0008006" key="5">
    <source>
        <dbReference type="Google" id="ProtNLM"/>
    </source>
</evidence>
<evidence type="ECO:0000256" key="1">
    <source>
        <dbReference type="ARBA" id="ARBA00007673"/>
    </source>
</evidence>